<evidence type="ECO:0008006" key="4">
    <source>
        <dbReference type="Google" id="ProtNLM"/>
    </source>
</evidence>
<evidence type="ECO:0000256" key="1">
    <source>
        <dbReference type="SAM" id="Phobius"/>
    </source>
</evidence>
<feature type="transmembrane region" description="Helical" evidence="1">
    <location>
        <begin position="67"/>
        <end position="90"/>
    </location>
</feature>
<reference evidence="2" key="1">
    <citation type="journal article" date="2021" name="IMA Fungus">
        <title>Genomic characterization of three marine fungi, including Emericellopsis atlantica sp. nov. with signatures of a generalist lifestyle and marine biomass degradation.</title>
        <authorList>
            <person name="Hagestad O.C."/>
            <person name="Hou L."/>
            <person name="Andersen J.H."/>
            <person name="Hansen E.H."/>
            <person name="Altermark B."/>
            <person name="Li C."/>
            <person name="Kuhnert E."/>
            <person name="Cox R.J."/>
            <person name="Crous P.W."/>
            <person name="Spatafora J.W."/>
            <person name="Lail K."/>
            <person name="Amirebrahimi M."/>
            <person name="Lipzen A."/>
            <person name="Pangilinan J."/>
            <person name="Andreopoulos W."/>
            <person name="Hayes R.D."/>
            <person name="Ng V."/>
            <person name="Grigoriev I.V."/>
            <person name="Jackson S.A."/>
            <person name="Sutton T.D.S."/>
            <person name="Dobson A.D.W."/>
            <person name="Rama T."/>
        </authorList>
    </citation>
    <scope>NUCLEOTIDE SEQUENCE</scope>
    <source>
        <strain evidence="2">TS7</strain>
    </source>
</reference>
<dbReference type="AlphaFoldDB" id="A0A9P8CMU7"/>
<keyword evidence="1" id="KW-0812">Transmembrane</keyword>
<proteinExistence type="predicted"/>
<organism evidence="2 3">
    <name type="scientific">Emericellopsis atlantica</name>
    <dbReference type="NCBI Taxonomy" id="2614577"/>
    <lineage>
        <taxon>Eukaryota</taxon>
        <taxon>Fungi</taxon>
        <taxon>Dikarya</taxon>
        <taxon>Ascomycota</taxon>
        <taxon>Pezizomycotina</taxon>
        <taxon>Sordariomycetes</taxon>
        <taxon>Hypocreomycetidae</taxon>
        <taxon>Hypocreales</taxon>
        <taxon>Bionectriaceae</taxon>
        <taxon>Emericellopsis</taxon>
    </lineage>
</organism>
<evidence type="ECO:0000313" key="2">
    <source>
        <dbReference type="EMBL" id="KAG9251071.1"/>
    </source>
</evidence>
<dbReference type="RefSeq" id="XP_046114995.1">
    <property type="nucleotide sequence ID" value="XM_046259126.1"/>
</dbReference>
<gene>
    <name evidence="2" type="ORF">F5Z01DRAFT_331014</name>
</gene>
<comment type="caution">
    <text evidence="2">The sequence shown here is derived from an EMBL/GenBank/DDBJ whole genome shotgun (WGS) entry which is preliminary data.</text>
</comment>
<accession>A0A9P8CMU7</accession>
<dbReference type="Proteomes" id="UP000887229">
    <property type="component" value="Unassembled WGS sequence"/>
</dbReference>
<name>A0A9P8CMU7_9HYPO</name>
<feature type="transmembrane region" description="Helical" evidence="1">
    <location>
        <begin position="96"/>
        <end position="118"/>
    </location>
</feature>
<keyword evidence="1" id="KW-1133">Transmembrane helix</keyword>
<dbReference type="GeneID" id="70290029"/>
<evidence type="ECO:0000313" key="3">
    <source>
        <dbReference type="Proteomes" id="UP000887229"/>
    </source>
</evidence>
<protein>
    <recommendedName>
        <fullName evidence="4">MARVEL domain-containing protein</fullName>
    </recommendedName>
</protein>
<dbReference type="OrthoDB" id="3930290at2759"/>
<keyword evidence="1" id="KW-0472">Membrane</keyword>
<sequence length="190" mass="21583">MVAASSVVSGSMYTRSRAVTSRVRTYNWPPIQLNFWIFVMLLASTSILGVFAIFIQTQNQLQLPVPWYFPYFITVCGLTILFILGLFWLIFNRRLLPAIVMIGAFILFVLWITGLVIVSIQLFGPSGSVSSNCDIQVFSQNPKGQTLKVLAYLQQKNICESWRMVFAMALIGTIFLLWIMIMAYQVFVNS</sequence>
<dbReference type="EMBL" id="MU251271">
    <property type="protein sequence ID" value="KAG9251071.1"/>
    <property type="molecule type" value="Genomic_DNA"/>
</dbReference>
<feature type="transmembrane region" description="Helical" evidence="1">
    <location>
        <begin position="35"/>
        <end position="55"/>
    </location>
</feature>
<keyword evidence="3" id="KW-1185">Reference proteome</keyword>
<feature type="transmembrane region" description="Helical" evidence="1">
    <location>
        <begin position="165"/>
        <end position="187"/>
    </location>
</feature>